<feature type="compositionally biased region" description="Low complexity" evidence="1">
    <location>
        <begin position="137"/>
        <end position="150"/>
    </location>
</feature>
<feature type="region of interest" description="Disordered" evidence="1">
    <location>
        <begin position="79"/>
        <end position="150"/>
    </location>
</feature>
<dbReference type="AlphaFoldDB" id="A0A9Q8QT89"/>
<organism evidence="2 3">
    <name type="scientific">Purpureocillium takamizusanense</name>
    <dbReference type="NCBI Taxonomy" id="2060973"/>
    <lineage>
        <taxon>Eukaryota</taxon>
        <taxon>Fungi</taxon>
        <taxon>Dikarya</taxon>
        <taxon>Ascomycota</taxon>
        <taxon>Pezizomycotina</taxon>
        <taxon>Sordariomycetes</taxon>
        <taxon>Hypocreomycetidae</taxon>
        <taxon>Hypocreales</taxon>
        <taxon>Ophiocordycipitaceae</taxon>
        <taxon>Purpureocillium</taxon>
    </lineage>
</organism>
<dbReference type="RefSeq" id="XP_047847735.1">
    <property type="nucleotide sequence ID" value="XM_047991723.1"/>
</dbReference>
<proteinExistence type="predicted"/>
<feature type="region of interest" description="Disordered" evidence="1">
    <location>
        <begin position="20"/>
        <end position="47"/>
    </location>
</feature>
<dbReference type="KEGG" id="ptkz:JDV02_010017"/>
<dbReference type="GeneID" id="72071962"/>
<gene>
    <name evidence="2" type="ORF">JDV02_010017</name>
</gene>
<keyword evidence="3" id="KW-1185">Reference proteome</keyword>
<protein>
    <submittedName>
        <fullName evidence="2">Uncharacterized protein</fullName>
    </submittedName>
</protein>
<sequence>MPSLTWPSTFDGTISATLRSESTDCSEDMMRLTPTPSTTLSLPTSNSERITSTVVSVQSLASSEPCSNSSSSYTSTFFTSTTSSSTSSCTDETSTSSSTQNYSTTTSSVSTDCESSKTSSTQRTQSTHDSASVRQATTNTTSTTESSRTSIFTSQTVVLNTGPAEYMTSLPTPPAYLPPLNEYSFLSTPPLYGSSISSLVHDTVFNTGARTIDTASTTSTRETTQAFVYGQTTATSGASRQQSPQVFAASATVPEMSDEGIAGDPQSTGYAGAALKSRKKQTGAVSSPATASLIKGQVIQVTIVSLGANGMIETSVMAVQQDAPLPTGLALIADPPEETGPASHPSLRRPAEATAPSPHGLSSESFQNEPSTLKRVEGETHTFQVTGETAAMMEATPMVVTGSSTAKEPLRTATRFAVGLAVLFLGGAIAV</sequence>
<evidence type="ECO:0000256" key="1">
    <source>
        <dbReference type="SAM" id="MobiDB-lite"/>
    </source>
</evidence>
<reference evidence="2" key="1">
    <citation type="submission" date="2021-11" db="EMBL/GenBank/DDBJ databases">
        <title>Purpureocillium_takamizusanense_genome.</title>
        <authorList>
            <person name="Nguyen N.-H."/>
        </authorList>
    </citation>
    <scope>NUCLEOTIDE SEQUENCE</scope>
    <source>
        <strain evidence="2">PT3</strain>
    </source>
</reference>
<evidence type="ECO:0000313" key="3">
    <source>
        <dbReference type="Proteomes" id="UP000829364"/>
    </source>
</evidence>
<feature type="compositionally biased region" description="Low complexity" evidence="1">
    <location>
        <begin position="32"/>
        <end position="45"/>
    </location>
</feature>
<feature type="region of interest" description="Disordered" evidence="1">
    <location>
        <begin position="328"/>
        <end position="376"/>
    </location>
</feature>
<dbReference type="EMBL" id="CP086364">
    <property type="protein sequence ID" value="UNI24254.1"/>
    <property type="molecule type" value="Genomic_DNA"/>
</dbReference>
<accession>A0A9Q8QT89</accession>
<evidence type="ECO:0000313" key="2">
    <source>
        <dbReference type="EMBL" id="UNI24254.1"/>
    </source>
</evidence>
<feature type="compositionally biased region" description="Low complexity" evidence="1">
    <location>
        <begin position="79"/>
        <end position="127"/>
    </location>
</feature>
<feature type="compositionally biased region" description="Polar residues" evidence="1">
    <location>
        <begin position="360"/>
        <end position="371"/>
    </location>
</feature>
<name>A0A9Q8QT89_9HYPO</name>
<dbReference type="Proteomes" id="UP000829364">
    <property type="component" value="Chromosome 11"/>
</dbReference>